<proteinExistence type="predicted"/>
<dbReference type="InterPro" id="IPR039968">
    <property type="entry name" value="BcerS-like"/>
</dbReference>
<evidence type="ECO:0000259" key="1">
    <source>
        <dbReference type="PROSITE" id="PS51186"/>
    </source>
</evidence>
<dbReference type="SUPFAM" id="SSF55729">
    <property type="entry name" value="Acyl-CoA N-acyltransferases (Nat)"/>
    <property type="match status" value="1"/>
</dbReference>
<protein>
    <recommendedName>
        <fullName evidence="1">N-acetyltransferase domain-containing protein</fullName>
    </recommendedName>
</protein>
<feature type="domain" description="N-acetyltransferase" evidence="1">
    <location>
        <begin position="213"/>
        <end position="385"/>
    </location>
</feature>
<dbReference type="InterPro" id="IPR016181">
    <property type="entry name" value="Acyl_CoA_acyltransferase"/>
</dbReference>
<dbReference type="PANTHER" id="PTHR41368">
    <property type="entry name" value="PROTEIN YGHO"/>
    <property type="match status" value="1"/>
</dbReference>
<dbReference type="Gene3D" id="3.40.630.30">
    <property type="match status" value="1"/>
</dbReference>
<dbReference type="PROSITE" id="PS51186">
    <property type="entry name" value="GNAT"/>
    <property type="match status" value="1"/>
</dbReference>
<dbReference type="AlphaFoldDB" id="A0A6S6T631"/>
<accession>A0A6S6T631</accession>
<gene>
    <name evidence="2" type="ORF">HELGO_WM38480</name>
</gene>
<dbReference type="EMBL" id="CACVAQ010000182">
    <property type="protein sequence ID" value="CAA6812067.1"/>
    <property type="molecule type" value="Genomic_DNA"/>
</dbReference>
<evidence type="ECO:0000313" key="2">
    <source>
        <dbReference type="EMBL" id="CAA6812067.1"/>
    </source>
</evidence>
<organism evidence="2">
    <name type="scientific">uncultured Aureispira sp</name>
    <dbReference type="NCBI Taxonomy" id="1331704"/>
    <lineage>
        <taxon>Bacteria</taxon>
        <taxon>Pseudomonadati</taxon>
        <taxon>Bacteroidota</taxon>
        <taxon>Saprospiria</taxon>
        <taxon>Saprospirales</taxon>
        <taxon>Saprospiraceae</taxon>
        <taxon>Aureispira</taxon>
        <taxon>environmental samples</taxon>
    </lineage>
</organism>
<dbReference type="GO" id="GO:0016747">
    <property type="term" value="F:acyltransferase activity, transferring groups other than amino-acyl groups"/>
    <property type="evidence" value="ECO:0007669"/>
    <property type="project" value="InterPro"/>
</dbReference>
<dbReference type="PANTHER" id="PTHR41368:SF1">
    <property type="entry name" value="PROTEIN YGHO"/>
    <property type="match status" value="1"/>
</dbReference>
<dbReference type="InterPro" id="IPR000182">
    <property type="entry name" value="GNAT_dom"/>
</dbReference>
<reference evidence="2" key="1">
    <citation type="submission" date="2020-01" db="EMBL/GenBank/DDBJ databases">
        <authorList>
            <person name="Meier V. D."/>
            <person name="Meier V D."/>
        </authorList>
    </citation>
    <scope>NUCLEOTIDE SEQUENCE</scope>
    <source>
        <strain evidence="2">HLG_WM_MAG_10</strain>
    </source>
</reference>
<name>A0A6S6T631_9BACT</name>
<sequence length="385" mass="44463">MAKLTIAVARSKAEKKAFMMLPFDIYKNNPYWVSPLLVDMRHMFGLNTMADALLGAKGKHPFYEYGQMKLYIAYKGGKAVGRIAAINNDRYNEYHKDEGGVGFFGFFECINDQEVANLLLDTAKEWLKNHRLTKMQGPASPSSSYDFGLLTKGFDDAPRVDMPYQHEYYQHLFTNYGLPCRQELLAYKMDAETIFNNEKLKRGAALVKKRYKVEIRPLNMKDLDNEVKKIKEIYNRAWEPLWGIVPLTDGEIDAYAEKFKMIAIPELIPFIYVDGKLAGMAVAVLDFNFILKDLKGKLFPHGYKIFTDKTKVEWMRVILLGLFKEFQGKGIDAVVYKHLIDAGLERGFKYCEGSYILKENEMMNRGMRAVSAEVYKEYKVYEMDI</sequence>